<protein>
    <recommendedName>
        <fullName evidence="5">Peptidoglycan binding-like domain-containing protein</fullName>
    </recommendedName>
</protein>
<evidence type="ECO:0000256" key="3">
    <source>
        <dbReference type="SAM" id="MobiDB-lite"/>
    </source>
</evidence>
<feature type="transmembrane region" description="Helical" evidence="4">
    <location>
        <begin position="101"/>
        <end position="124"/>
    </location>
</feature>
<feature type="region of interest" description="Disordered" evidence="3">
    <location>
        <begin position="540"/>
        <end position="579"/>
    </location>
</feature>
<proteinExistence type="predicted"/>
<dbReference type="SUPFAM" id="SSF47090">
    <property type="entry name" value="PGBD-like"/>
    <property type="match status" value="1"/>
</dbReference>
<feature type="domain" description="Peptidoglycan binding-like" evidence="5">
    <location>
        <begin position="223"/>
        <end position="258"/>
    </location>
</feature>
<dbReference type="Gene3D" id="2.40.420.20">
    <property type="match status" value="1"/>
</dbReference>
<accession>A0A4U6QJI6</accession>
<dbReference type="InterPro" id="IPR050465">
    <property type="entry name" value="UPF0194_transport"/>
</dbReference>
<dbReference type="OrthoDB" id="3719185at2"/>
<dbReference type="Pfam" id="PF01471">
    <property type="entry name" value="PG_binding_1"/>
    <property type="match status" value="1"/>
</dbReference>
<keyword evidence="2" id="KW-0175">Coiled coil</keyword>
<gene>
    <name evidence="6" type="ORF">FDO65_01125</name>
</gene>
<dbReference type="InterPro" id="IPR036365">
    <property type="entry name" value="PGBD-like_sf"/>
</dbReference>
<name>A0A4U6QJI6_9ACTN</name>
<evidence type="ECO:0000313" key="7">
    <source>
        <dbReference type="Proteomes" id="UP000306985"/>
    </source>
</evidence>
<sequence>MTGTHRLPEQRGASDPDGTFLDRVLHSPDVDPSATDPTTVLPQQPRPVDVSPGWVALPNEAPPDEAAADVPPPADQGPAVTDDELTAPPPSRGGWLAGRRAVVVTAVVAVVMAGAGFAAATLVVSPADAALRSAPPAARPITVPVASRQLSSTVVTRGDIGFSESVEVKLTAAAGTTSVVTGRVPEVGSEVSAGTVILEVAGRPVLALPGALPAYRSLGGGSTGPDVTQLETALAGMGFDPGPQDGTYDAATAAAVAALYASRQYPAPGAAAEAQAAVASATEQQNAAKAADAEAEKALAAAQAGPPRSTRLGLQGAVDQAQAALDTAQNTGSAPDATAVAQASAALDAARAAAAQAADALTATQQSGGDIAAAQAAVGRADAEVSAAQARFDRASTPGPPDAAAIAAAKNQLAVAQAQREEGLRTDTAGAQAALDAANAQLRQATDALTAAQAAAITPLPAAEVVWLPTLPRRVDEVTTSLGATVSGAFLRVSAADLTVRARITAEEASLLKPGAIATLTARGFPELNATVVSVGKPAATGDSGADNGSSGNGGSGDGGSGDGGTSGGGQTPTGSQEVTLQPQNLPADQAVALRGTNVKVTIPVASTDGDVLVVPLAALFTQASGSTSVEIVGTDGVTTRQQPVTVGLSAGGEAEVTPLTADGAPAATGADTLRAGDAVVVGR</sequence>
<feature type="compositionally biased region" description="Gly residues" evidence="3">
    <location>
        <begin position="551"/>
        <end position="572"/>
    </location>
</feature>
<feature type="compositionally biased region" description="Basic and acidic residues" evidence="3">
    <location>
        <begin position="1"/>
        <end position="14"/>
    </location>
</feature>
<evidence type="ECO:0000256" key="2">
    <source>
        <dbReference type="ARBA" id="ARBA00023054"/>
    </source>
</evidence>
<dbReference type="Gene3D" id="1.10.101.10">
    <property type="entry name" value="PGBD-like superfamily/PGBD"/>
    <property type="match status" value="1"/>
</dbReference>
<evidence type="ECO:0000256" key="1">
    <source>
        <dbReference type="ARBA" id="ARBA00004196"/>
    </source>
</evidence>
<reference evidence="6 7" key="1">
    <citation type="submission" date="2019-05" db="EMBL/GenBank/DDBJ databases">
        <title>Nakamurella sp. N5BH11, whole genome shotgun sequence.</title>
        <authorList>
            <person name="Tuo L."/>
        </authorList>
    </citation>
    <scope>NUCLEOTIDE SEQUENCE [LARGE SCALE GENOMIC DNA]</scope>
    <source>
        <strain evidence="6 7">N5BH11</strain>
    </source>
</reference>
<dbReference type="Proteomes" id="UP000306985">
    <property type="component" value="Unassembled WGS sequence"/>
</dbReference>
<comment type="caution">
    <text evidence="6">The sequence shown here is derived from an EMBL/GenBank/DDBJ whole genome shotgun (WGS) entry which is preliminary data.</text>
</comment>
<dbReference type="InterPro" id="IPR002477">
    <property type="entry name" value="Peptidoglycan-bd-like"/>
</dbReference>
<keyword evidence="7" id="KW-1185">Reference proteome</keyword>
<dbReference type="AlphaFoldDB" id="A0A4U6QJI6"/>
<dbReference type="EMBL" id="SZZH01000001">
    <property type="protein sequence ID" value="TKV60349.1"/>
    <property type="molecule type" value="Genomic_DNA"/>
</dbReference>
<dbReference type="PANTHER" id="PTHR32347">
    <property type="entry name" value="EFFLUX SYSTEM COMPONENT YKNX-RELATED"/>
    <property type="match status" value="1"/>
</dbReference>
<evidence type="ECO:0000256" key="4">
    <source>
        <dbReference type="SAM" id="Phobius"/>
    </source>
</evidence>
<organism evidence="6 7">
    <name type="scientific">Nakamurella flava</name>
    <dbReference type="NCBI Taxonomy" id="2576308"/>
    <lineage>
        <taxon>Bacteria</taxon>
        <taxon>Bacillati</taxon>
        <taxon>Actinomycetota</taxon>
        <taxon>Actinomycetes</taxon>
        <taxon>Nakamurellales</taxon>
        <taxon>Nakamurellaceae</taxon>
        <taxon>Nakamurella</taxon>
    </lineage>
</organism>
<dbReference type="InterPro" id="IPR036366">
    <property type="entry name" value="PGBDSf"/>
</dbReference>
<feature type="region of interest" description="Disordered" evidence="3">
    <location>
        <begin position="1"/>
        <end position="94"/>
    </location>
</feature>
<dbReference type="GO" id="GO:0030313">
    <property type="term" value="C:cell envelope"/>
    <property type="evidence" value="ECO:0007669"/>
    <property type="project" value="UniProtKB-SubCell"/>
</dbReference>
<keyword evidence="4" id="KW-1133">Transmembrane helix</keyword>
<keyword evidence="4" id="KW-0472">Membrane</keyword>
<evidence type="ECO:0000259" key="5">
    <source>
        <dbReference type="Pfam" id="PF01471"/>
    </source>
</evidence>
<comment type="subcellular location">
    <subcellularLocation>
        <location evidence="1">Cell envelope</location>
    </subcellularLocation>
</comment>
<evidence type="ECO:0000313" key="6">
    <source>
        <dbReference type="EMBL" id="TKV60349.1"/>
    </source>
</evidence>
<feature type="compositionally biased region" description="Low complexity" evidence="3">
    <location>
        <begin position="540"/>
        <end position="550"/>
    </location>
</feature>
<keyword evidence="4" id="KW-0812">Transmembrane</keyword>